<comment type="caution">
    <text evidence="3">The sequence shown here is derived from an EMBL/GenBank/DDBJ whole genome shotgun (WGS) entry which is preliminary data.</text>
</comment>
<dbReference type="Proteomes" id="UP000029050">
    <property type="component" value="Unassembled WGS sequence"/>
</dbReference>
<evidence type="ECO:0000313" key="3">
    <source>
        <dbReference type="EMBL" id="KFI82527.1"/>
    </source>
</evidence>
<evidence type="ECO:0000256" key="1">
    <source>
        <dbReference type="SAM" id="Coils"/>
    </source>
</evidence>
<gene>
    <name evidence="3" type="ORF">BPSY_1377</name>
</gene>
<evidence type="ECO:0000313" key="4">
    <source>
        <dbReference type="Proteomes" id="UP000029050"/>
    </source>
</evidence>
<dbReference type="EMBL" id="JGZI01000009">
    <property type="protein sequence ID" value="KFI82527.1"/>
    <property type="molecule type" value="Genomic_DNA"/>
</dbReference>
<keyword evidence="2" id="KW-0812">Transmembrane</keyword>
<dbReference type="STRING" id="218140.BPSY_1377"/>
<feature type="transmembrane region" description="Helical" evidence="2">
    <location>
        <begin position="36"/>
        <end position="59"/>
    </location>
</feature>
<feature type="coiled-coil region" evidence="1">
    <location>
        <begin position="189"/>
        <end position="221"/>
    </location>
</feature>
<evidence type="ECO:0000256" key="2">
    <source>
        <dbReference type="SAM" id="Phobius"/>
    </source>
</evidence>
<proteinExistence type="predicted"/>
<sequence length="245" mass="27356">MAENADKAQSKKTKKSQGTLSQIKQIYSFTAKEDKLLPWLLVLAVLAPVLVAVIIGLLIKAGWFTWIMVVLTGIMCGLLLATITLTKRSDRVGYRRMEGRPGATGAVLNNITKGGFNFPQEPVWIDMKTKDAVWRGTGRAGVYLVGEGDYSRVLKAMEREETKIHRITRGSAIPVHKISVGKGEQQVALSNLQRTVMRKKIKLTKYELEQLNDRLRTLQQQSGVGVPKGVDPTKMRVNRRAMRGR</sequence>
<dbReference type="eggNOG" id="ENOG502ZA9M">
    <property type="taxonomic scope" value="Bacteria"/>
</dbReference>
<feature type="transmembrane region" description="Helical" evidence="2">
    <location>
        <begin position="65"/>
        <end position="86"/>
    </location>
</feature>
<keyword evidence="4" id="KW-1185">Reference proteome</keyword>
<protein>
    <recommendedName>
        <fullName evidence="5">Integral membrane protein</fullName>
    </recommendedName>
</protein>
<dbReference type="RefSeq" id="WP_033496599.1">
    <property type="nucleotide sequence ID" value="NZ_JGZI01000009.1"/>
</dbReference>
<keyword evidence="1" id="KW-0175">Coiled coil</keyword>
<dbReference type="GeneID" id="98300582"/>
<dbReference type="OrthoDB" id="8479889at2"/>
<name>A0A087CGX7_9BIFI</name>
<accession>A0A087CGX7</accession>
<keyword evidence="2" id="KW-0472">Membrane</keyword>
<dbReference type="AlphaFoldDB" id="A0A087CGX7"/>
<dbReference type="InterPro" id="IPR025445">
    <property type="entry name" value="DUF4191"/>
</dbReference>
<organism evidence="3 4">
    <name type="scientific">Bifidobacterium psychraerophilum</name>
    <dbReference type="NCBI Taxonomy" id="218140"/>
    <lineage>
        <taxon>Bacteria</taxon>
        <taxon>Bacillati</taxon>
        <taxon>Actinomycetota</taxon>
        <taxon>Actinomycetes</taxon>
        <taxon>Bifidobacteriales</taxon>
        <taxon>Bifidobacteriaceae</taxon>
        <taxon>Bifidobacterium</taxon>
    </lineage>
</organism>
<dbReference type="Pfam" id="PF13829">
    <property type="entry name" value="DUF4191"/>
    <property type="match status" value="1"/>
</dbReference>
<keyword evidence="2" id="KW-1133">Transmembrane helix</keyword>
<reference evidence="3 4" key="1">
    <citation type="submission" date="2014-03" db="EMBL/GenBank/DDBJ databases">
        <title>Genomics of Bifidobacteria.</title>
        <authorList>
            <person name="Ventura M."/>
            <person name="Milani C."/>
            <person name="Lugli G.A."/>
        </authorList>
    </citation>
    <scope>NUCLEOTIDE SEQUENCE [LARGE SCALE GENOMIC DNA]</scope>
    <source>
        <strain evidence="3 4">LMG 21775</strain>
    </source>
</reference>
<evidence type="ECO:0008006" key="5">
    <source>
        <dbReference type="Google" id="ProtNLM"/>
    </source>
</evidence>